<protein>
    <submittedName>
        <fullName evidence="6">Transcriptional regulator, TetR family</fullName>
    </submittedName>
</protein>
<dbReference type="Gene3D" id="1.10.357.10">
    <property type="entry name" value="Tetracycline Repressor, domain 2"/>
    <property type="match status" value="1"/>
</dbReference>
<name>A0A1I2IE44_9ACTN</name>
<dbReference type="Pfam" id="PF02909">
    <property type="entry name" value="TetR_C_1"/>
    <property type="match status" value="1"/>
</dbReference>
<dbReference type="EMBL" id="FONG01000013">
    <property type="protein sequence ID" value="SFF40494.1"/>
    <property type="molecule type" value="Genomic_DNA"/>
</dbReference>
<dbReference type="InterPro" id="IPR036271">
    <property type="entry name" value="Tet_transcr_reg_TetR-rel_C_sf"/>
</dbReference>
<keyword evidence="3" id="KW-0804">Transcription</keyword>
<evidence type="ECO:0000256" key="2">
    <source>
        <dbReference type="ARBA" id="ARBA00023125"/>
    </source>
</evidence>
<accession>A0A1I2IE44</accession>
<proteinExistence type="predicted"/>
<dbReference type="InterPro" id="IPR050109">
    <property type="entry name" value="HTH-type_TetR-like_transc_reg"/>
</dbReference>
<dbReference type="PANTHER" id="PTHR30055">
    <property type="entry name" value="HTH-TYPE TRANSCRIPTIONAL REGULATOR RUTR"/>
    <property type="match status" value="1"/>
</dbReference>
<evidence type="ECO:0000256" key="1">
    <source>
        <dbReference type="ARBA" id="ARBA00023015"/>
    </source>
</evidence>
<dbReference type="GO" id="GO:0003700">
    <property type="term" value="F:DNA-binding transcription factor activity"/>
    <property type="evidence" value="ECO:0007669"/>
    <property type="project" value="TreeGrafter"/>
</dbReference>
<organism evidence="6 7">
    <name type="scientific">Actinacidiphila alni</name>
    <dbReference type="NCBI Taxonomy" id="380248"/>
    <lineage>
        <taxon>Bacteria</taxon>
        <taxon>Bacillati</taxon>
        <taxon>Actinomycetota</taxon>
        <taxon>Actinomycetes</taxon>
        <taxon>Kitasatosporales</taxon>
        <taxon>Streptomycetaceae</taxon>
        <taxon>Actinacidiphila</taxon>
    </lineage>
</organism>
<dbReference type="Proteomes" id="UP000199323">
    <property type="component" value="Unassembled WGS sequence"/>
</dbReference>
<dbReference type="AlphaFoldDB" id="A0A1I2IE44"/>
<evidence type="ECO:0000313" key="7">
    <source>
        <dbReference type="Proteomes" id="UP000199323"/>
    </source>
</evidence>
<dbReference type="PROSITE" id="PS50977">
    <property type="entry name" value="HTH_TETR_2"/>
    <property type="match status" value="1"/>
</dbReference>
<dbReference type="PANTHER" id="PTHR30055:SF151">
    <property type="entry name" value="TRANSCRIPTIONAL REGULATORY PROTEIN"/>
    <property type="match status" value="1"/>
</dbReference>
<feature type="DNA-binding region" description="H-T-H motif" evidence="4">
    <location>
        <begin position="29"/>
        <end position="48"/>
    </location>
</feature>
<dbReference type="GO" id="GO:0000976">
    <property type="term" value="F:transcription cis-regulatory region binding"/>
    <property type="evidence" value="ECO:0007669"/>
    <property type="project" value="TreeGrafter"/>
</dbReference>
<evidence type="ECO:0000256" key="4">
    <source>
        <dbReference type="PROSITE-ProRule" id="PRU00335"/>
    </source>
</evidence>
<dbReference type="InterPro" id="IPR009057">
    <property type="entry name" value="Homeodomain-like_sf"/>
</dbReference>
<gene>
    <name evidence="6" type="ORF">SAMN05216251_113113</name>
</gene>
<dbReference type="GO" id="GO:0045892">
    <property type="term" value="P:negative regulation of DNA-templated transcription"/>
    <property type="evidence" value="ECO:0007669"/>
    <property type="project" value="InterPro"/>
</dbReference>
<evidence type="ECO:0000259" key="5">
    <source>
        <dbReference type="PROSITE" id="PS50977"/>
    </source>
</evidence>
<sequence>MAAQRRLNRDELISTALAVADSEGLDAVTIRRVAQQHDVTPMALYRHFPDKDGLFDAVTDRLLTDVRVPEADQRPWHEQMNDLLSIFLAALRPHPNAAPLVITRLFTSEPGLAITERTLALLSEAGMPVEEAAQTAGQALCSLVTLVITEPGRSNPALSPEDRAAEVSAKEATLSALSPTLYPHVVEAAAALSSCASDDRYYRRGIDMIVAGMRGTAQDAFAH</sequence>
<dbReference type="SUPFAM" id="SSF48498">
    <property type="entry name" value="Tetracyclin repressor-like, C-terminal domain"/>
    <property type="match status" value="1"/>
</dbReference>
<dbReference type="SUPFAM" id="SSF46689">
    <property type="entry name" value="Homeodomain-like"/>
    <property type="match status" value="1"/>
</dbReference>
<dbReference type="STRING" id="380248.SAMN05216251_113113"/>
<dbReference type="Pfam" id="PF00440">
    <property type="entry name" value="TetR_N"/>
    <property type="match status" value="1"/>
</dbReference>
<reference evidence="6 7" key="1">
    <citation type="submission" date="2016-10" db="EMBL/GenBank/DDBJ databases">
        <authorList>
            <person name="de Groot N.N."/>
        </authorList>
    </citation>
    <scope>NUCLEOTIDE SEQUENCE [LARGE SCALE GENOMIC DNA]</scope>
    <source>
        <strain evidence="6 7">CGMCC 4.3510</strain>
    </source>
</reference>
<evidence type="ECO:0000313" key="6">
    <source>
        <dbReference type="EMBL" id="SFF40494.1"/>
    </source>
</evidence>
<dbReference type="InterPro" id="IPR004111">
    <property type="entry name" value="Repressor_TetR_C"/>
</dbReference>
<keyword evidence="2 4" id="KW-0238">DNA-binding</keyword>
<evidence type="ECO:0000256" key="3">
    <source>
        <dbReference type="ARBA" id="ARBA00023163"/>
    </source>
</evidence>
<keyword evidence="7" id="KW-1185">Reference proteome</keyword>
<feature type="domain" description="HTH tetR-type" evidence="5">
    <location>
        <begin position="6"/>
        <end position="66"/>
    </location>
</feature>
<keyword evidence="1" id="KW-0805">Transcription regulation</keyword>
<dbReference type="InterPro" id="IPR001647">
    <property type="entry name" value="HTH_TetR"/>
</dbReference>